<evidence type="ECO:0000313" key="2">
    <source>
        <dbReference type="EMBL" id="GAA2279059.1"/>
    </source>
</evidence>
<evidence type="ECO:0000313" key="3">
    <source>
        <dbReference type="Proteomes" id="UP001500305"/>
    </source>
</evidence>
<protein>
    <recommendedName>
        <fullName evidence="4">DUF664 domain-containing protein</fullName>
    </recommendedName>
</protein>
<evidence type="ECO:0008006" key="4">
    <source>
        <dbReference type="Google" id="ProtNLM"/>
    </source>
</evidence>
<evidence type="ECO:0000256" key="1">
    <source>
        <dbReference type="SAM" id="MobiDB-lite"/>
    </source>
</evidence>
<keyword evidence="3" id="KW-1185">Reference proteome</keyword>
<dbReference type="InterPro" id="IPR007061">
    <property type="entry name" value="MST-like"/>
</dbReference>
<dbReference type="Pfam" id="PF04978">
    <property type="entry name" value="MST"/>
    <property type="match status" value="1"/>
</dbReference>
<name>A0ABN3EZM0_9ACTN</name>
<reference evidence="2 3" key="1">
    <citation type="journal article" date="2019" name="Int. J. Syst. Evol. Microbiol.">
        <title>The Global Catalogue of Microorganisms (GCM) 10K type strain sequencing project: providing services to taxonomists for standard genome sequencing and annotation.</title>
        <authorList>
            <consortium name="The Broad Institute Genomics Platform"/>
            <consortium name="The Broad Institute Genome Sequencing Center for Infectious Disease"/>
            <person name="Wu L."/>
            <person name="Ma J."/>
        </authorList>
    </citation>
    <scope>NUCLEOTIDE SEQUENCE [LARGE SCALE GENOMIC DNA]</scope>
    <source>
        <strain evidence="2 3">JCM 7356</strain>
    </source>
</reference>
<organism evidence="2 3">
    <name type="scientific">Kitasatospora cystarginea</name>
    <dbReference type="NCBI Taxonomy" id="58350"/>
    <lineage>
        <taxon>Bacteria</taxon>
        <taxon>Bacillati</taxon>
        <taxon>Actinomycetota</taxon>
        <taxon>Actinomycetes</taxon>
        <taxon>Kitasatosporales</taxon>
        <taxon>Streptomycetaceae</taxon>
        <taxon>Kitasatospora</taxon>
    </lineage>
</organism>
<dbReference type="EMBL" id="BAAATR010000066">
    <property type="protein sequence ID" value="GAA2279059.1"/>
    <property type="molecule type" value="Genomic_DNA"/>
</dbReference>
<feature type="region of interest" description="Disordered" evidence="1">
    <location>
        <begin position="1"/>
        <end position="26"/>
    </location>
</feature>
<accession>A0ABN3EZM0</accession>
<sequence length="70" mass="7747">MDKTTQLANGIRGSPNFSGPPAHWQAPGYQPRWEEGVSPHMVMTHMLQEYGRRNGHADFLRKGIDGTVGA</sequence>
<comment type="caution">
    <text evidence="2">The sequence shown here is derived from an EMBL/GenBank/DDBJ whole genome shotgun (WGS) entry which is preliminary data.</text>
</comment>
<gene>
    <name evidence="2" type="ORF">GCM10010430_76300</name>
</gene>
<dbReference type="Proteomes" id="UP001500305">
    <property type="component" value="Unassembled WGS sequence"/>
</dbReference>
<proteinExistence type="predicted"/>